<feature type="compositionally biased region" description="Pro residues" evidence="3">
    <location>
        <begin position="1"/>
        <end position="17"/>
    </location>
</feature>
<dbReference type="VEuPathDB" id="AmoebaDB:ACA1_274150"/>
<evidence type="ECO:0000256" key="1">
    <source>
        <dbReference type="ARBA" id="ARBA00022741"/>
    </source>
</evidence>
<dbReference type="PIRSF" id="PIRSF000709">
    <property type="entry name" value="6PFK_2-Ptase"/>
    <property type="match status" value="1"/>
</dbReference>
<dbReference type="PANTHER" id="PTHR10606:SF49">
    <property type="entry name" value="6-PHOSPHOFRUCTO-2-KINASE DOMAIN-CONTAINING PROTEIN"/>
    <property type="match status" value="1"/>
</dbReference>
<evidence type="ECO:0000313" key="6">
    <source>
        <dbReference type="Proteomes" id="UP000011083"/>
    </source>
</evidence>
<dbReference type="GO" id="GO:0005524">
    <property type="term" value="F:ATP binding"/>
    <property type="evidence" value="ECO:0007669"/>
    <property type="project" value="UniProtKB-KW"/>
</dbReference>
<dbReference type="InterPro" id="IPR027417">
    <property type="entry name" value="P-loop_NTPase"/>
</dbReference>
<evidence type="ECO:0000256" key="2">
    <source>
        <dbReference type="ARBA" id="ARBA00022840"/>
    </source>
</evidence>
<dbReference type="GeneID" id="14912335"/>
<dbReference type="SUPFAM" id="SSF52540">
    <property type="entry name" value="P-loop containing nucleoside triphosphate hydrolases"/>
    <property type="match status" value="1"/>
</dbReference>
<evidence type="ECO:0000256" key="3">
    <source>
        <dbReference type="SAM" id="MobiDB-lite"/>
    </source>
</evidence>
<dbReference type="OrthoDB" id="267323at2759"/>
<dbReference type="GO" id="GO:0003873">
    <property type="term" value="F:6-phosphofructo-2-kinase activity"/>
    <property type="evidence" value="ECO:0007669"/>
    <property type="project" value="InterPro"/>
</dbReference>
<accession>L8GI65</accession>
<dbReference type="GO" id="GO:0006003">
    <property type="term" value="P:fructose 2,6-bisphosphate metabolic process"/>
    <property type="evidence" value="ECO:0007669"/>
    <property type="project" value="InterPro"/>
</dbReference>
<dbReference type="Gene3D" id="3.40.50.300">
    <property type="entry name" value="P-loop containing nucleotide triphosphate hydrolases"/>
    <property type="match status" value="1"/>
</dbReference>
<dbReference type="STRING" id="1257118.L8GI65"/>
<dbReference type="GO" id="GO:0006000">
    <property type="term" value="P:fructose metabolic process"/>
    <property type="evidence" value="ECO:0007669"/>
    <property type="project" value="InterPro"/>
</dbReference>
<reference evidence="5 6" key="1">
    <citation type="journal article" date="2013" name="Genome Biol.">
        <title>Genome of Acanthamoeba castellanii highlights extensive lateral gene transfer and early evolution of tyrosine kinase signaling.</title>
        <authorList>
            <person name="Clarke M."/>
            <person name="Lohan A.J."/>
            <person name="Liu B."/>
            <person name="Lagkouvardos I."/>
            <person name="Roy S."/>
            <person name="Zafar N."/>
            <person name="Bertelli C."/>
            <person name="Schilde C."/>
            <person name="Kianianmomeni A."/>
            <person name="Burglin T.R."/>
            <person name="Frech C."/>
            <person name="Turcotte B."/>
            <person name="Kopec K.O."/>
            <person name="Synnott J.M."/>
            <person name="Choo C."/>
            <person name="Paponov I."/>
            <person name="Finkler A."/>
            <person name="Soon Heng Tan C."/>
            <person name="Hutchins A.P."/>
            <person name="Weinmeier T."/>
            <person name="Rattei T."/>
            <person name="Chu J.S."/>
            <person name="Gimenez G."/>
            <person name="Irimia M."/>
            <person name="Rigden D.J."/>
            <person name="Fitzpatrick D.A."/>
            <person name="Lorenzo-Morales J."/>
            <person name="Bateman A."/>
            <person name="Chiu C.H."/>
            <person name="Tang P."/>
            <person name="Hegemann P."/>
            <person name="Fromm H."/>
            <person name="Raoult D."/>
            <person name="Greub G."/>
            <person name="Miranda-Saavedra D."/>
            <person name="Chen N."/>
            <person name="Nash P."/>
            <person name="Ginger M.L."/>
            <person name="Horn M."/>
            <person name="Schaap P."/>
            <person name="Caler L."/>
            <person name="Loftus B."/>
        </authorList>
    </citation>
    <scope>NUCLEOTIDE SEQUENCE [LARGE SCALE GENOMIC DNA]</scope>
    <source>
        <strain evidence="5 6">Neff</strain>
    </source>
</reference>
<feature type="domain" description="6-phosphofructo-2-kinase" evidence="4">
    <location>
        <begin position="72"/>
        <end position="304"/>
    </location>
</feature>
<dbReference type="GO" id="GO:0004331">
    <property type="term" value="F:fructose-2,6-bisphosphate 2-phosphatase activity"/>
    <property type="evidence" value="ECO:0007669"/>
    <property type="project" value="TreeGrafter"/>
</dbReference>
<organism evidence="5 6">
    <name type="scientific">Acanthamoeba castellanii (strain ATCC 30010 / Neff)</name>
    <dbReference type="NCBI Taxonomy" id="1257118"/>
    <lineage>
        <taxon>Eukaryota</taxon>
        <taxon>Amoebozoa</taxon>
        <taxon>Discosea</taxon>
        <taxon>Longamoebia</taxon>
        <taxon>Centramoebida</taxon>
        <taxon>Acanthamoebidae</taxon>
        <taxon>Acanthamoeba</taxon>
    </lineage>
</organism>
<dbReference type="AlphaFoldDB" id="L8GI65"/>
<dbReference type="InterPro" id="IPR003094">
    <property type="entry name" value="6Pfruct_kin"/>
</dbReference>
<dbReference type="RefSeq" id="XP_004333894.1">
    <property type="nucleotide sequence ID" value="XM_004333846.1"/>
</dbReference>
<keyword evidence="2" id="KW-0067">ATP-binding</keyword>
<dbReference type="KEGG" id="acan:ACA1_274150"/>
<dbReference type="InterPro" id="IPR013079">
    <property type="entry name" value="6Phosfructo_kin"/>
</dbReference>
<proteinExistence type="predicted"/>
<feature type="compositionally biased region" description="Low complexity" evidence="3">
    <location>
        <begin position="120"/>
        <end position="135"/>
    </location>
</feature>
<dbReference type="PANTHER" id="PTHR10606">
    <property type="entry name" value="6-PHOSPHOFRUCTO-2-KINASE/FRUCTOSE-2,6-BISPHOSPHATASE"/>
    <property type="match status" value="1"/>
</dbReference>
<evidence type="ECO:0000259" key="4">
    <source>
        <dbReference type="Pfam" id="PF01591"/>
    </source>
</evidence>
<dbReference type="GO" id="GO:0005829">
    <property type="term" value="C:cytosol"/>
    <property type="evidence" value="ECO:0007669"/>
    <property type="project" value="TreeGrafter"/>
</dbReference>
<keyword evidence="1" id="KW-0547">Nucleotide-binding</keyword>
<name>L8GI65_ACACF</name>
<gene>
    <name evidence="5" type="ORF">ACA1_274150</name>
</gene>
<keyword evidence="6" id="KW-1185">Reference proteome</keyword>
<dbReference type="EMBL" id="KB008146">
    <property type="protein sequence ID" value="ELR11881.1"/>
    <property type="molecule type" value="Genomic_DNA"/>
</dbReference>
<feature type="region of interest" description="Disordered" evidence="3">
    <location>
        <begin position="1"/>
        <end position="61"/>
    </location>
</feature>
<feature type="compositionally biased region" description="Low complexity" evidence="3">
    <location>
        <begin position="48"/>
        <end position="57"/>
    </location>
</feature>
<dbReference type="PRINTS" id="PR00991">
    <property type="entry name" value="6PFRUCTKNASE"/>
</dbReference>
<dbReference type="Pfam" id="PF01591">
    <property type="entry name" value="6PF2K"/>
    <property type="match status" value="1"/>
</dbReference>
<dbReference type="OMA" id="QSKVICN"/>
<evidence type="ECO:0000313" key="5">
    <source>
        <dbReference type="EMBL" id="ELR11881.1"/>
    </source>
</evidence>
<protein>
    <recommendedName>
        <fullName evidence="4">6-phosphofructo-2-kinase domain-containing protein</fullName>
    </recommendedName>
</protein>
<sequence>MDNTPPPAASPPVPTRSPIPTRVVTEASSVLARSHSPSAHRLGHHQHQQQPQLQQQQRWPRDHVYRRKADGRTEKLVLVLVGLPARGKSYIAHKLVNYLNWTGRRARLFNVGAFRRLASSSSPAADSSPEAAATGADGGGDGASSTAKSGMRHDSEFFSHANARARALRDELAFTVLQELCQWLDSEGDVAVFDATNTTKERRRGVLERCRAHSRKINVIFIESICDDRQVLESNFLQKIRNSPDYRNMPEEEAVKDLRARISNYEAVYETVEDDEQLSYIKLINLQSKVICNRIYGKIAQKIAIDPFG</sequence>
<dbReference type="Proteomes" id="UP000011083">
    <property type="component" value="Unassembled WGS sequence"/>
</dbReference>
<feature type="region of interest" description="Disordered" evidence="3">
    <location>
        <begin position="120"/>
        <end position="151"/>
    </location>
</feature>